<evidence type="ECO:0000313" key="3">
    <source>
        <dbReference type="Proteomes" id="UP001279734"/>
    </source>
</evidence>
<reference evidence="2" key="1">
    <citation type="submission" date="2023-05" db="EMBL/GenBank/DDBJ databases">
        <title>Nepenthes gracilis genome sequencing.</title>
        <authorList>
            <person name="Fukushima K."/>
        </authorList>
    </citation>
    <scope>NUCLEOTIDE SEQUENCE</scope>
    <source>
        <strain evidence="2">SING2019-196</strain>
    </source>
</reference>
<dbReference type="AlphaFoldDB" id="A0AAD3S617"/>
<accession>A0AAD3S617</accession>
<evidence type="ECO:0000313" key="2">
    <source>
        <dbReference type="EMBL" id="GMH05095.1"/>
    </source>
</evidence>
<feature type="region of interest" description="Disordered" evidence="1">
    <location>
        <begin position="1"/>
        <end position="82"/>
    </location>
</feature>
<keyword evidence="3" id="KW-1185">Reference proteome</keyword>
<dbReference type="Proteomes" id="UP001279734">
    <property type="component" value="Unassembled WGS sequence"/>
</dbReference>
<evidence type="ECO:0000256" key="1">
    <source>
        <dbReference type="SAM" id="MobiDB-lite"/>
    </source>
</evidence>
<gene>
    <name evidence="2" type="ORF">Nepgr_006935</name>
</gene>
<organism evidence="2 3">
    <name type="scientific">Nepenthes gracilis</name>
    <name type="common">Slender pitcher plant</name>
    <dbReference type="NCBI Taxonomy" id="150966"/>
    <lineage>
        <taxon>Eukaryota</taxon>
        <taxon>Viridiplantae</taxon>
        <taxon>Streptophyta</taxon>
        <taxon>Embryophyta</taxon>
        <taxon>Tracheophyta</taxon>
        <taxon>Spermatophyta</taxon>
        <taxon>Magnoliopsida</taxon>
        <taxon>eudicotyledons</taxon>
        <taxon>Gunneridae</taxon>
        <taxon>Pentapetalae</taxon>
        <taxon>Caryophyllales</taxon>
        <taxon>Nepenthaceae</taxon>
        <taxon>Nepenthes</taxon>
    </lineage>
</organism>
<proteinExistence type="predicted"/>
<dbReference type="EMBL" id="BSYO01000005">
    <property type="protein sequence ID" value="GMH05095.1"/>
    <property type="molecule type" value="Genomic_DNA"/>
</dbReference>
<name>A0AAD3S617_NEPGR</name>
<sequence length="173" mass="18442">MSLVDYASSDEEDAGAGENHEGRGEPRVQINFVSQQQQKQHPSPSPRPDSVPQSKTSTSLLNRKAGNASSSTPQMEKLPDASLLLNSPMSSQILNTTDHSSRVAAAMAENASRKREASGLASSYIRGKVPKGSLHHLKGIPDTGGCQLVPPQLSGRSNVVTEDIGKLFIKRNA</sequence>
<dbReference type="InterPro" id="IPR040381">
    <property type="entry name" value="At4g14450-like"/>
</dbReference>
<dbReference type="PANTHER" id="PTHR33912:SF3">
    <property type="entry name" value="OS01G0939400 PROTEIN"/>
    <property type="match status" value="1"/>
</dbReference>
<protein>
    <submittedName>
        <fullName evidence="2">Uncharacterized protein</fullName>
    </submittedName>
</protein>
<comment type="caution">
    <text evidence="2">The sequence shown here is derived from an EMBL/GenBank/DDBJ whole genome shotgun (WGS) entry which is preliminary data.</text>
</comment>
<dbReference type="PANTHER" id="PTHR33912">
    <property type="entry name" value="OS01G0939400 PROTEIN"/>
    <property type="match status" value="1"/>
</dbReference>
<feature type="compositionally biased region" description="Polar residues" evidence="1">
    <location>
        <begin position="51"/>
        <end position="74"/>
    </location>
</feature>